<gene>
    <name evidence="2" type="ORF">SKAU_G00315100</name>
</gene>
<dbReference type="AlphaFoldDB" id="A0A9Q1ESF0"/>
<evidence type="ECO:0000313" key="3">
    <source>
        <dbReference type="Proteomes" id="UP001152622"/>
    </source>
</evidence>
<accession>A0A9Q1ESF0</accession>
<proteinExistence type="predicted"/>
<evidence type="ECO:0000256" key="1">
    <source>
        <dbReference type="SAM" id="MobiDB-lite"/>
    </source>
</evidence>
<dbReference type="EMBL" id="JAINUF010000013">
    <property type="protein sequence ID" value="KAJ8344181.1"/>
    <property type="molecule type" value="Genomic_DNA"/>
</dbReference>
<reference evidence="2" key="1">
    <citation type="journal article" date="2023" name="Science">
        <title>Genome structures resolve the early diversification of teleost fishes.</title>
        <authorList>
            <person name="Parey E."/>
            <person name="Louis A."/>
            <person name="Montfort J."/>
            <person name="Bouchez O."/>
            <person name="Roques C."/>
            <person name="Iampietro C."/>
            <person name="Lluch J."/>
            <person name="Castinel A."/>
            <person name="Donnadieu C."/>
            <person name="Desvignes T."/>
            <person name="Floi Bucao C."/>
            <person name="Jouanno E."/>
            <person name="Wen M."/>
            <person name="Mejri S."/>
            <person name="Dirks R."/>
            <person name="Jansen H."/>
            <person name="Henkel C."/>
            <person name="Chen W.J."/>
            <person name="Zahm M."/>
            <person name="Cabau C."/>
            <person name="Klopp C."/>
            <person name="Thompson A.W."/>
            <person name="Robinson-Rechavi M."/>
            <person name="Braasch I."/>
            <person name="Lecointre G."/>
            <person name="Bobe J."/>
            <person name="Postlethwait J.H."/>
            <person name="Berthelot C."/>
            <person name="Roest Crollius H."/>
            <person name="Guiguen Y."/>
        </authorList>
    </citation>
    <scope>NUCLEOTIDE SEQUENCE</scope>
    <source>
        <strain evidence="2">WJC10195</strain>
    </source>
</reference>
<organism evidence="2 3">
    <name type="scientific">Synaphobranchus kaupii</name>
    <name type="common">Kaup's arrowtooth eel</name>
    <dbReference type="NCBI Taxonomy" id="118154"/>
    <lineage>
        <taxon>Eukaryota</taxon>
        <taxon>Metazoa</taxon>
        <taxon>Chordata</taxon>
        <taxon>Craniata</taxon>
        <taxon>Vertebrata</taxon>
        <taxon>Euteleostomi</taxon>
        <taxon>Actinopterygii</taxon>
        <taxon>Neopterygii</taxon>
        <taxon>Teleostei</taxon>
        <taxon>Anguilliformes</taxon>
        <taxon>Synaphobranchidae</taxon>
        <taxon>Synaphobranchus</taxon>
    </lineage>
</organism>
<name>A0A9Q1ESF0_SYNKA</name>
<sequence length="104" mass="11330">MTSTEQLVNLHLTNPGQRRDTFSCQAINRGLGSEPCRPGSQVLSDSSRNSQPITSTVSPGFDRHLSPRGREFLHVLDRAAVCPKRGQLSTRAVPSPPASQFETT</sequence>
<comment type="caution">
    <text evidence="2">The sequence shown here is derived from an EMBL/GenBank/DDBJ whole genome shotgun (WGS) entry which is preliminary data.</text>
</comment>
<evidence type="ECO:0000313" key="2">
    <source>
        <dbReference type="EMBL" id="KAJ8344181.1"/>
    </source>
</evidence>
<protein>
    <submittedName>
        <fullName evidence="2">Uncharacterized protein</fullName>
    </submittedName>
</protein>
<feature type="compositionally biased region" description="Polar residues" evidence="1">
    <location>
        <begin position="41"/>
        <end position="58"/>
    </location>
</feature>
<feature type="region of interest" description="Disordered" evidence="1">
    <location>
        <begin position="85"/>
        <end position="104"/>
    </location>
</feature>
<keyword evidence="3" id="KW-1185">Reference proteome</keyword>
<feature type="compositionally biased region" description="Polar residues" evidence="1">
    <location>
        <begin position="87"/>
        <end position="104"/>
    </location>
</feature>
<dbReference type="Proteomes" id="UP001152622">
    <property type="component" value="Chromosome 13"/>
</dbReference>
<feature type="region of interest" description="Disordered" evidence="1">
    <location>
        <begin position="33"/>
        <end position="65"/>
    </location>
</feature>